<feature type="compositionally biased region" description="Basic and acidic residues" evidence="1">
    <location>
        <begin position="154"/>
        <end position="165"/>
    </location>
</feature>
<feature type="compositionally biased region" description="Polar residues" evidence="1">
    <location>
        <begin position="31"/>
        <end position="41"/>
    </location>
</feature>
<feature type="compositionally biased region" description="Basic and acidic residues" evidence="1">
    <location>
        <begin position="97"/>
        <end position="109"/>
    </location>
</feature>
<feature type="compositionally biased region" description="Polar residues" evidence="1">
    <location>
        <begin position="76"/>
        <end position="88"/>
    </location>
</feature>
<evidence type="ECO:0000313" key="3">
    <source>
        <dbReference type="Proteomes" id="UP001187192"/>
    </source>
</evidence>
<gene>
    <name evidence="2" type="ORF">TIFTF001_010512</name>
</gene>
<dbReference type="Proteomes" id="UP001187192">
    <property type="component" value="Unassembled WGS sequence"/>
</dbReference>
<accession>A0AA88D3G2</accession>
<protein>
    <submittedName>
        <fullName evidence="2">Uncharacterized protein</fullName>
    </submittedName>
</protein>
<dbReference type="AlphaFoldDB" id="A0AA88D3G2"/>
<organism evidence="2 3">
    <name type="scientific">Ficus carica</name>
    <name type="common">Common fig</name>
    <dbReference type="NCBI Taxonomy" id="3494"/>
    <lineage>
        <taxon>Eukaryota</taxon>
        <taxon>Viridiplantae</taxon>
        <taxon>Streptophyta</taxon>
        <taxon>Embryophyta</taxon>
        <taxon>Tracheophyta</taxon>
        <taxon>Spermatophyta</taxon>
        <taxon>Magnoliopsida</taxon>
        <taxon>eudicotyledons</taxon>
        <taxon>Gunneridae</taxon>
        <taxon>Pentapetalae</taxon>
        <taxon>rosids</taxon>
        <taxon>fabids</taxon>
        <taxon>Rosales</taxon>
        <taxon>Moraceae</taxon>
        <taxon>Ficeae</taxon>
        <taxon>Ficus</taxon>
    </lineage>
</organism>
<sequence length="182" mass="19509">MLCPLTFECAKSDSQRYCALTLAFFPLYQTTSSQTGPSQPASPKRSRGLQRTRTWWGEGKRPCEGGTNIDEGGAKTQITPEGSETQIAVAQRGGGGGRREEGREGDSGPKLRSLRGVQNLDRGNWGRRGQNHSTRGGEGKTQITLGRGGSYGGERGKKGEREGGRRPPASALASASDLERWG</sequence>
<name>A0AA88D3G2_FICCA</name>
<proteinExistence type="predicted"/>
<keyword evidence="3" id="KW-1185">Reference proteome</keyword>
<reference evidence="2" key="1">
    <citation type="submission" date="2023-07" db="EMBL/GenBank/DDBJ databases">
        <title>draft genome sequence of fig (Ficus carica).</title>
        <authorList>
            <person name="Takahashi T."/>
            <person name="Nishimura K."/>
        </authorList>
    </citation>
    <scope>NUCLEOTIDE SEQUENCE</scope>
</reference>
<evidence type="ECO:0000313" key="2">
    <source>
        <dbReference type="EMBL" id="GMN41291.1"/>
    </source>
</evidence>
<dbReference type="EMBL" id="BTGU01000012">
    <property type="protein sequence ID" value="GMN41291.1"/>
    <property type="molecule type" value="Genomic_DNA"/>
</dbReference>
<comment type="caution">
    <text evidence="2">The sequence shown here is derived from an EMBL/GenBank/DDBJ whole genome shotgun (WGS) entry which is preliminary data.</text>
</comment>
<evidence type="ECO:0000256" key="1">
    <source>
        <dbReference type="SAM" id="MobiDB-lite"/>
    </source>
</evidence>
<feature type="region of interest" description="Disordered" evidence="1">
    <location>
        <begin position="31"/>
        <end position="182"/>
    </location>
</feature>